<accession>A0ACC6AM50</accession>
<sequence length="1296" mass="128336">MFCVAGKTSSRGCAAIGLNVEFPSQALKSLKASLLVTTAICAVMVLPDPACAQSPTGGSVVAGTAGISQAGAVTNINQSTQKAIINWQGFSVGAQNTVNFNQPNSSAATLNRVIGNEQSIINGAINANGQVFIVNSAGVLFGKGSQVNVGGIVASTLDISNNDFMAGNYKFSGTSNASVVNQGRIRAHGGGQGGGYVALLGKTVSNEGMIAARLGTVAMAAGEKITLNFGGDSLLDVTIDKGTLNALVQNKRAIIANGGQVIMTAKAADQVLSAQVNNSGVIQARTMAALKGGGGGGTVKLGKIILYAHGGTTKVSGKLDASAPKGGDGGFIETSGDHVKVADNAIVTTLAPYGKTGTWLIDPTDFNIVAGNAAQTTSGIGAGTLAGILASTNFAVMTFAGGAENGDINVNASVNWSANTTLTLTAANNININQAVTATGASAGLALNAGNNININNAVRLDGANATLAMNYGGNYNIRTPASYSGVAAGPVYDKAGNPVYELVLKQVLEPVAKPDGTKAGFVLTPVYDEHGNPKYELVPGNQAVGPVAAQDTSGGVYGSVTFTNGANTSGLTVNGTTYTLIHSLNAVSTTGTLTGNYALAQTLDAATWSSVNPGRPSVIATFSGTFAGLGHTVTNLTINTTSGNAGLFGRVNAVSAIRDIGLVNANVTNTGSFTGALVGWNNGGTVSNAFVTGTGAGRSGSTVIGRSGVGGLVGLNFSNASISSSIRSSFSNADVSGTVNVGGLVGQNTGAGSPNPTVNTSVTPNVISYNLGAYTGGIIDSSYATGKVTNVEVTSVMNFFGGLVGLNGGGLVSNSYASGDVTLTRANANSGPIGTAGGLVGRNLGSGSSTTRVASISNSFADGNVTAPRVAGNSDPSNMGGLVGDNTNGYIVASHATGDVNVPNRNNVGGLVGLSQQASGSGLPLIDRSFASGNVIALESQYVGGLVGRNVAAPAAISISNSYYDAARAPVEVAPQAAPGVFLNVAGFSSVGGFAGLASGTIVAPQAFGIIGGTTNVGGVIGTLDSGTTVYSAFLQNSQAGGSVLGVYLGFGGGVRGQSVGGAVGFNRGNISGFQGSASVTCNSSCGGVVGQNDAAQAGNNTGGTVANSNNNGLVTGNNDATTSSTIGSNLNTAPGAVSNVTGTGFVSTPTSRAQVAVQAAANAAAAQAAAAQVEAAQQVARTANSISNNVVTSSLTPPDLSMSDAGTRTAKSAKSAAIEGSVKSVDDAVKADDKRQEYVRERERRRTAQTNRRGREGSSGGGLGATIRSIDVNGQRFDLQGGSPKHSAPVQPPH</sequence>
<reference evidence="1" key="1">
    <citation type="submission" date="2022-03" db="EMBL/GenBank/DDBJ databases">
        <title>Interactions between chemoautotrophic and heterotrophic bacteria.</title>
        <authorList>
            <person name="Santoro A."/>
        </authorList>
    </citation>
    <scope>NUCLEOTIDE SEQUENCE</scope>
    <source>
        <strain evidence="1">Nb-106</strain>
    </source>
</reference>
<proteinExistence type="predicted"/>
<gene>
    <name evidence="1" type="ORF">J2S34_003197</name>
</gene>
<dbReference type="EMBL" id="JALJZS010000002">
    <property type="protein sequence ID" value="MCP2000749.1"/>
    <property type="molecule type" value="Genomic_DNA"/>
</dbReference>
<evidence type="ECO:0000313" key="1">
    <source>
        <dbReference type="EMBL" id="MCP2000749.1"/>
    </source>
</evidence>
<organism evidence="1 2">
    <name type="scientific">Nitrobacter winogradskyi</name>
    <name type="common">Nitrobacter agilis</name>
    <dbReference type="NCBI Taxonomy" id="913"/>
    <lineage>
        <taxon>Bacteria</taxon>
        <taxon>Pseudomonadati</taxon>
        <taxon>Pseudomonadota</taxon>
        <taxon>Alphaproteobacteria</taxon>
        <taxon>Hyphomicrobiales</taxon>
        <taxon>Nitrobacteraceae</taxon>
        <taxon>Nitrobacter</taxon>
    </lineage>
</organism>
<dbReference type="Proteomes" id="UP001205486">
    <property type="component" value="Unassembled WGS sequence"/>
</dbReference>
<protein>
    <submittedName>
        <fullName evidence="1">Filamentous hemagglutinin family protein</fullName>
    </submittedName>
</protein>
<comment type="caution">
    <text evidence="1">The sequence shown here is derived from an EMBL/GenBank/DDBJ whole genome shotgun (WGS) entry which is preliminary data.</text>
</comment>
<evidence type="ECO:0000313" key="2">
    <source>
        <dbReference type="Proteomes" id="UP001205486"/>
    </source>
</evidence>
<name>A0ACC6AM50_NITWI</name>
<keyword evidence="2" id="KW-1185">Reference proteome</keyword>